<dbReference type="AlphaFoldDB" id="A0A8H4TST2"/>
<name>A0A8H4TST2_9HYPO</name>
<evidence type="ECO:0000313" key="1">
    <source>
        <dbReference type="EMBL" id="KAF4963294.1"/>
    </source>
</evidence>
<keyword evidence="2" id="KW-1185">Reference proteome</keyword>
<sequence>MATRHNRKKGSTVTTFVKATQASAQVLKLQHVTSDTKVAQSRPPNKTIHDHKQLTIEDKVGLFDLAHDFATVLLHQQRIKKPDPKRILRRFYAKLFSSWSTIKKNNPYAVLGDRSLPDTSIQVGELRRNCGMSEARKAGAPVYLGLSLTREKDCIEWMWKDQQANLVKFSLVTLKPDLTIPQARAEAIHNYDNMERVRITTFNIERIICAARRRLVEWARLGSGAPRTYRPEDAAGHIMPLLLARQL</sequence>
<evidence type="ECO:0000313" key="2">
    <source>
        <dbReference type="Proteomes" id="UP000622797"/>
    </source>
</evidence>
<dbReference type="Proteomes" id="UP000622797">
    <property type="component" value="Unassembled WGS sequence"/>
</dbReference>
<accession>A0A8H4TST2</accession>
<reference evidence="1" key="1">
    <citation type="journal article" date="2020" name="BMC Genomics">
        <title>Correction to: Identification and distribution of gene clusters required for synthesis of sphingolipid metabolism inhibitors in diverse species of the filamentous fungus Fusarium.</title>
        <authorList>
            <person name="Kim H.S."/>
            <person name="Lohmar J.M."/>
            <person name="Busman M."/>
            <person name="Brown D.W."/>
            <person name="Naumann T.A."/>
            <person name="Divon H.H."/>
            <person name="Lysoe E."/>
            <person name="Uhlig S."/>
            <person name="Proctor R.H."/>
        </authorList>
    </citation>
    <scope>NUCLEOTIDE SEQUENCE</scope>
    <source>
        <strain evidence="1">NRRL 20472</strain>
    </source>
</reference>
<reference evidence="1" key="2">
    <citation type="submission" date="2020-05" db="EMBL/GenBank/DDBJ databases">
        <authorList>
            <person name="Kim H.-S."/>
            <person name="Proctor R.H."/>
            <person name="Brown D.W."/>
        </authorList>
    </citation>
    <scope>NUCLEOTIDE SEQUENCE</scope>
    <source>
        <strain evidence="1">NRRL 20472</strain>
    </source>
</reference>
<protein>
    <submittedName>
        <fullName evidence="1">Uncharacterized protein</fullName>
    </submittedName>
</protein>
<comment type="caution">
    <text evidence="1">The sequence shown here is derived from an EMBL/GenBank/DDBJ whole genome shotgun (WGS) entry which is preliminary data.</text>
</comment>
<gene>
    <name evidence="1" type="ORF">FSARC_8696</name>
</gene>
<proteinExistence type="predicted"/>
<dbReference type="OrthoDB" id="5077589at2759"/>
<organism evidence="1 2">
    <name type="scientific">Fusarium sarcochroum</name>
    <dbReference type="NCBI Taxonomy" id="1208366"/>
    <lineage>
        <taxon>Eukaryota</taxon>
        <taxon>Fungi</taxon>
        <taxon>Dikarya</taxon>
        <taxon>Ascomycota</taxon>
        <taxon>Pezizomycotina</taxon>
        <taxon>Sordariomycetes</taxon>
        <taxon>Hypocreomycetidae</taxon>
        <taxon>Hypocreales</taxon>
        <taxon>Nectriaceae</taxon>
        <taxon>Fusarium</taxon>
        <taxon>Fusarium lateritium species complex</taxon>
    </lineage>
</organism>
<dbReference type="EMBL" id="JABEXW010000482">
    <property type="protein sequence ID" value="KAF4963294.1"/>
    <property type="molecule type" value="Genomic_DNA"/>
</dbReference>